<dbReference type="RefSeq" id="WP_346031135.1">
    <property type="nucleotide sequence ID" value="NZ_BAABHV010000001.1"/>
</dbReference>
<dbReference type="EMBL" id="BAABHV010000001">
    <property type="protein sequence ID" value="GAA5045714.1"/>
    <property type="molecule type" value="Genomic_DNA"/>
</dbReference>
<dbReference type="InterPro" id="IPR027372">
    <property type="entry name" value="Phytase-like_dom"/>
</dbReference>
<accession>A0ABP9JYH8</accession>
<evidence type="ECO:0000313" key="3">
    <source>
        <dbReference type="Proteomes" id="UP001500518"/>
    </source>
</evidence>
<protein>
    <submittedName>
        <fullName evidence="2">Esterase-like activity of phytase family protein</fullName>
    </submittedName>
</protein>
<keyword evidence="3" id="KW-1185">Reference proteome</keyword>
<comment type="caution">
    <text evidence="2">The sequence shown here is derived from an EMBL/GenBank/DDBJ whole genome shotgun (WGS) entry which is preliminary data.</text>
</comment>
<sequence>MLAEPLTIPQSAEQSGVVVEALWEIEARGIGFGGFSALLSSDDGLRAFSDRGWTLAFDDPSRPRPQFRLHEIEVEPGYGLRFFDIESAVSAPRGEYWLGFENHHGLQRFTAAGIPDGVRDLEKEVNWAANAGAEGMLRMPDGRFVLFPEWADEGLIFSGDPVEGARWQTFELDWPVRDHGVTDAALLPDGRVLVLLRAVDMTLPPKFRTVLAIGEGGAIEPGARWSPEVLANLDAILPSENYEGMAVQARRGGPSAIWLISDDNFSAFQRTLLARISLRDAHEKAREEP</sequence>
<feature type="domain" description="Phytase-like" evidence="1">
    <location>
        <begin position="31"/>
        <end position="265"/>
    </location>
</feature>
<proteinExistence type="predicted"/>
<organism evidence="2 3">
    <name type="scientific">Erythrobacter westpacificensis</name>
    <dbReference type="NCBI Taxonomy" id="1055231"/>
    <lineage>
        <taxon>Bacteria</taxon>
        <taxon>Pseudomonadati</taxon>
        <taxon>Pseudomonadota</taxon>
        <taxon>Alphaproteobacteria</taxon>
        <taxon>Sphingomonadales</taxon>
        <taxon>Erythrobacteraceae</taxon>
        <taxon>Erythrobacter/Porphyrobacter group</taxon>
        <taxon>Erythrobacter</taxon>
    </lineage>
</organism>
<dbReference type="Proteomes" id="UP001500518">
    <property type="component" value="Unassembled WGS sequence"/>
</dbReference>
<evidence type="ECO:0000313" key="2">
    <source>
        <dbReference type="EMBL" id="GAA5045714.1"/>
    </source>
</evidence>
<dbReference type="Pfam" id="PF13449">
    <property type="entry name" value="Phytase-like"/>
    <property type="match status" value="1"/>
</dbReference>
<gene>
    <name evidence="2" type="ORF">GCM10023208_00450</name>
</gene>
<name>A0ABP9JYH8_9SPHN</name>
<reference evidence="3" key="1">
    <citation type="journal article" date="2019" name="Int. J. Syst. Evol. Microbiol.">
        <title>The Global Catalogue of Microorganisms (GCM) 10K type strain sequencing project: providing services to taxonomists for standard genome sequencing and annotation.</title>
        <authorList>
            <consortium name="The Broad Institute Genomics Platform"/>
            <consortium name="The Broad Institute Genome Sequencing Center for Infectious Disease"/>
            <person name="Wu L."/>
            <person name="Ma J."/>
        </authorList>
    </citation>
    <scope>NUCLEOTIDE SEQUENCE [LARGE SCALE GENOMIC DNA]</scope>
    <source>
        <strain evidence="3">JCM 18014</strain>
    </source>
</reference>
<evidence type="ECO:0000259" key="1">
    <source>
        <dbReference type="Pfam" id="PF13449"/>
    </source>
</evidence>